<keyword evidence="4" id="KW-0732">Signal</keyword>
<keyword evidence="3" id="KW-0472">Membrane</keyword>
<evidence type="ECO:0000256" key="3">
    <source>
        <dbReference type="SAM" id="Phobius"/>
    </source>
</evidence>
<dbReference type="PANTHER" id="PTHR33392">
    <property type="entry name" value="POLYISOPRENYL-TEICHOIC ACID--PEPTIDOGLYCAN TEICHOIC ACID TRANSFERASE TAGU"/>
    <property type="match status" value="1"/>
</dbReference>
<dbReference type="NCBIfam" id="TIGR00350">
    <property type="entry name" value="lytR_cpsA_psr"/>
    <property type="match status" value="1"/>
</dbReference>
<dbReference type="InterPro" id="IPR050922">
    <property type="entry name" value="LytR/CpsA/Psr_CW_biosynth"/>
</dbReference>
<feature type="non-terminal residue" evidence="6">
    <location>
        <position position="1"/>
    </location>
</feature>
<evidence type="ECO:0000259" key="5">
    <source>
        <dbReference type="Pfam" id="PF03816"/>
    </source>
</evidence>
<dbReference type="Gene3D" id="3.40.630.190">
    <property type="entry name" value="LCP protein"/>
    <property type="match status" value="1"/>
</dbReference>
<feature type="signal peptide" evidence="4">
    <location>
        <begin position="1"/>
        <end position="20"/>
    </location>
</feature>
<feature type="transmembrane region" description="Helical" evidence="3">
    <location>
        <begin position="133"/>
        <end position="154"/>
    </location>
</feature>
<feature type="transmembrane region" description="Helical" evidence="3">
    <location>
        <begin position="174"/>
        <end position="195"/>
    </location>
</feature>
<keyword evidence="3" id="KW-0812">Transmembrane</keyword>
<evidence type="ECO:0000256" key="1">
    <source>
        <dbReference type="ARBA" id="ARBA00006068"/>
    </source>
</evidence>
<dbReference type="RefSeq" id="WP_160954277.1">
    <property type="nucleotide sequence ID" value="NZ_WWEQ01000087.1"/>
</dbReference>
<feature type="compositionally biased region" description="Low complexity" evidence="2">
    <location>
        <begin position="1"/>
        <end position="15"/>
    </location>
</feature>
<dbReference type="InterPro" id="IPR004474">
    <property type="entry name" value="LytR_CpsA_psr"/>
</dbReference>
<feature type="region of interest" description="Disordered" evidence="2">
    <location>
        <begin position="1"/>
        <end position="59"/>
    </location>
</feature>
<feature type="chain" id="PRO_5039621332" evidence="4">
    <location>
        <begin position="21"/>
        <end position="604"/>
    </location>
</feature>
<evidence type="ECO:0000313" key="6">
    <source>
        <dbReference type="EMBL" id="MYM20869.1"/>
    </source>
</evidence>
<evidence type="ECO:0000256" key="2">
    <source>
        <dbReference type="SAM" id="MobiDB-lite"/>
    </source>
</evidence>
<gene>
    <name evidence="6" type="ORF">GSY69_13100</name>
</gene>
<name>A0A6N9HA17_9MICO</name>
<keyword evidence="7" id="KW-1185">Reference proteome</keyword>
<proteinExistence type="inferred from homology"/>
<feature type="compositionally biased region" description="Low complexity" evidence="2">
    <location>
        <begin position="550"/>
        <end position="576"/>
    </location>
</feature>
<feature type="compositionally biased region" description="Low complexity" evidence="2">
    <location>
        <begin position="21"/>
        <end position="55"/>
    </location>
</feature>
<protein>
    <submittedName>
        <fullName evidence="6">Transcriptional regulator</fullName>
    </submittedName>
</protein>
<comment type="caution">
    <text evidence="6">The sequence shown here is derived from an EMBL/GenBank/DDBJ whole genome shotgun (WGS) entry which is preliminary data.</text>
</comment>
<dbReference type="Proteomes" id="UP000469215">
    <property type="component" value="Unassembled WGS sequence"/>
</dbReference>
<dbReference type="AlphaFoldDB" id="A0A6N9HA17"/>
<feature type="domain" description="Cell envelope-related transcriptional attenuator" evidence="5">
    <location>
        <begin position="280"/>
        <end position="465"/>
    </location>
</feature>
<evidence type="ECO:0000313" key="7">
    <source>
        <dbReference type="Proteomes" id="UP000469215"/>
    </source>
</evidence>
<sequence length="604" mass="62556">RAAGAARASGAAAGAAGAGAAGTAAAGHATAADTSAPAGSAAAGTSVESTSAAGTSAGGSAAGTATGSASAAAVGSTARGAAASASRRDVHSERGIRHSKDRSDAFPAVVGWTSLGTLIPGLAMIRSGRSKKLGWFFLGFFLLGVLALVAVLLIKGPVKFAARFSTPQMLTMVAIALIVGALVWFFVILRSYAVMRRGHPFSAVQRVLGGVLVVSLLVIVGVPLGVGSAYAFVTGQTISKVFGKGDSGPVKDAAELWQDKPRVNVFLMGRDSSDTRQGTRPDTMLVASIDTHTGDATLFSIPRNLNHPLFKEGTKLAKEFPDGFNGGPGEEDSLINAVWDWTTENKQDVGDTHGLEKGMAATMQAVEGSTGLDIDYWASVNMKGFEDVLNAMGGVKIDVERPIPMGGGINQATGGKNSIFGWIDPGEQTLTGAKALWYVRSRDGSDNYDRMCRQQRMIKTALGQMNPQELALAYPKLAASATENVQTDIPQNQLQAFVELAGQMKGAKVKSAQINNQVTKTYRPDYTVLHSWVQEQINPSESSQKEDAQATTTASAKPTKSAAPTAAATTGAPAPGIEDADGKCYPTGYTPGSGWPGYPGNSSK</sequence>
<evidence type="ECO:0000256" key="4">
    <source>
        <dbReference type="SAM" id="SignalP"/>
    </source>
</evidence>
<keyword evidence="3" id="KW-1133">Transmembrane helix</keyword>
<dbReference type="PANTHER" id="PTHR33392:SF6">
    <property type="entry name" value="POLYISOPRENYL-TEICHOIC ACID--PEPTIDOGLYCAN TEICHOIC ACID TRANSFERASE TAGU"/>
    <property type="match status" value="1"/>
</dbReference>
<feature type="transmembrane region" description="Helical" evidence="3">
    <location>
        <begin position="207"/>
        <end position="233"/>
    </location>
</feature>
<reference evidence="6 7" key="1">
    <citation type="submission" date="2020-01" db="EMBL/GenBank/DDBJ databases">
        <authorList>
            <person name="Deng T."/>
        </authorList>
    </citation>
    <scope>NUCLEOTIDE SEQUENCE [LARGE SCALE GENOMIC DNA]</scope>
    <source>
        <strain evidence="6 7">5221</strain>
    </source>
</reference>
<organism evidence="6 7">
    <name type="scientific">Brevibacterium rongguiense</name>
    <dbReference type="NCBI Taxonomy" id="2695267"/>
    <lineage>
        <taxon>Bacteria</taxon>
        <taxon>Bacillati</taxon>
        <taxon>Actinomycetota</taxon>
        <taxon>Actinomycetes</taxon>
        <taxon>Micrococcales</taxon>
        <taxon>Brevibacteriaceae</taxon>
        <taxon>Brevibacterium</taxon>
    </lineage>
</organism>
<dbReference type="Pfam" id="PF03816">
    <property type="entry name" value="LytR_cpsA_psr"/>
    <property type="match status" value="1"/>
</dbReference>
<accession>A0A6N9HA17</accession>
<feature type="region of interest" description="Disordered" evidence="2">
    <location>
        <begin position="538"/>
        <end position="604"/>
    </location>
</feature>
<comment type="similarity">
    <text evidence="1">Belongs to the LytR/CpsA/Psr (LCP) family.</text>
</comment>
<dbReference type="EMBL" id="WWEQ01000087">
    <property type="protein sequence ID" value="MYM20869.1"/>
    <property type="molecule type" value="Genomic_DNA"/>
</dbReference>